<dbReference type="InterPro" id="IPR045361">
    <property type="entry name" value="CIS_tube_prot_N"/>
</dbReference>
<dbReference type="Proteomes" id="UP000095591">
    <property type="component" value="Unassembled WGS sequence"/>
</dbReference>
<dbReference type="PROSITE" id="PS51782">
    <property type="entry name" value="LYSM"/>
    <property type="match status" value="1"/>
</dbReference>
<proteinExistence type="predicted"/>
<dbReference type="RefSeq" id="WP_057319190.1">
    <property type="nucleotide sequence ID" value="NZ_CYXP01000003.1"/>
</dbReference>
<gene>
    <name evidence="2" type="ORF">ERS852429_01576</name>
</gene>
<evidence type="ECO:0000313" key="2">
    <source>
        <dbReference type="EMBL" id="CUN02410.1"/>
    </source>
</evidence>
<sequence>MNQKLIIEAYKSIEYKGGEKLGNITVQINPDSYKLSRSTSYKKDESIKEDKQLPEYKHTNPSTLSFDIHFDGTGIIPTGKKTVTERIKDLENIIFLPSAEIDPPSPCFLKVIWGSLIFKGRLTSLNWDYTLFSPNGNPLRAKGSLSLTEAISSRETQAKKKNQKAEGKFVTFKQGDSLIGLCAKEYKNSGYAPMIASINNLISFRDIKPGTQLWFPKI</sequence>
<name>A0A173TJ12_PARDI</name>
<dbReference type="AlphaFoldDB" id="A0A173TJ12"/>
<accession>A0A173TJ12</accession>
<organism evidence="2 3">
    <name type="scientific">Parabacteroides distasonis</name>
    <dbReference type="NCBI Taxonomy" id="823"/>
    <lineage>
        <taxon>Bacteria</taxon>
        <taxon>Pseudomonadati</taxon>
        <taxon>Bacteroidota</taxon>
        <taxon>Bacteroidia</taxon>
        <taxon>Bacteroidales</taxon>
        <taxon>Tannerellaceae</taxon>
        <taxon>Parabacteroides</taxon>
    </lineage>
</organism>
<reference evidence="2 3" key="1">
    <citation type="submission" date="2015-09" db="EMBL/GenBank/DDBJ databases">
        <authorList>
            <consortium name="Pathogen Informatics"/>
        </authorList>
    </citation>
    <scope>NUCLEOTIDE SEQUENCE [LARGE SCALE GENOMIC DNA]</scope>
    <source>
        <strain evidence="2 3">2789STDY5608872</strain>
    </source>
</reference>
<dbReference type="InterPro" id="IPR018392">
    <property type="entry name" value="LysM"/>
</dbReference>
<feature type="domain" description="LysM" evidence="1">
    <location>
        <begin position="168"/>
        <end position="215"/>
    </location>
</feature>
<dbReference type="Pfam" id="PF19266">
    <property type="entry name" value="CIS_tube"/>
    <property type="match status" value="1"/>
</dbReference>
<protein>
    <recommendedName>
        <fullName evidence="1">LysM domain-containing protein</fullName>
    </recommendedName>
</protein>
<evidence type="ECO:0000259" key="1">
    <source>
        <dbReference type="PROSITE" id="PS51782"/>
    </source>
</evidence>
<evidence type="ECO:0000313" key="3">
    <source>
        <dbReference type="Proteomes" id="UP000095591"/>
    </source>
</evidence>
<dbReference type="EMBL" id="CYXP01000003">
    <property type="protein sequence ID" value="CUN02410.1"/>
    <property type="molecule type" value="Genomic_DNA"/>
</dbReference>